<reference evidence="1 2" key="1">
    <citation type="submission" date="2023-02" db="EMBL/GenBank/DDBJ databases">
        <title>Dictyobacter halimunensis sp. nov., a new member of the class Ktedonobacteria from forest soil in a geothermal area.</title>
        <authorList>
            <person name="Rachmania M.K."/>
            <person name="Ningsih F."/>
            <person name="Sakai Y."/>
            <person name="Yabe S."/>
            <person name="Yokota A."/>
            <person name="Sjamsuridzal W."/>
        </authorList>
    </citation>
    <scope>NUCLEOTIDE SEQUENCE [LARGE SCALE GENOMIC DNA]</scope>
    <source>
        <strain evidence="1 2">S3.2.2.5</strain>
    </source>
</reference>
<proteinExistence type="predicted"/>
<dbReference type="Proteomes" id="UP001344906">
    <property type="component" value="Unassembled WGS sequence"/>
</dbReference>
<name>A0ABQ6FTT0_9CHLR</name>
<dbReference type="EMBL" id="BSRI01000002">
    <property type="protein sequence ID" value="GLV57168.1"/>
    <property type="molecule type" value="Genomic_DNA"/>
</dbReference>
<organism evidence="1 2">
    <name type="scientific">Dictyobacter halimunensis</name>
    <dbReference type="NCBI Taxonomy" id="3026934"/>
    <lineage>
        <taxon>Bacteria</taxon>
        <taxon>Bacillati</taxon>
        <taxon>Chloroflexota</taxon>
        <taxon>Ktedonobacteria</taxon>
        <taxon>Ktedonobacterales</taxon>
        <taxon>Dictyobacteraceae</taxon>
        <taxon>Dictyobacter</taxon>
    </lineage>
</organism>
<evidence type="ECO:0000313" key="2">
    <source>
        <dbReference type="Proteomes" id="UP001344906"/>
    </source>
</evidence>
<gene>
    <name evidence="1" type="ORF">KDH_40060</name>
</gene>
<keyword evidence="2" id="KW-1185">Reference proteome</keyword>
<comment type="caution">
    <text evidence="1">The sequence shown here is derived from an EMBL/GenBank/DDBJ whole genome shotgun (WGS) entry which is preliminary data.</text>
</comment>
<dbReference type="RefSeq" id="WP_338253090.1">
    <property type="nucleotide sequence ID" value="NZ_BSRI01000002.1"/>
</dbReference>
<evidence type="ECO:0008006" key="3">
    <source>
        <dbReference type="Google" id="ProtNLM"/>
    </source>
</evidence>
<evidence type="ECO:0000313" key="1">
    <source>
        <dbReference type="EMBL" id="GLV57168.1"/>
    </source>
</evidence>
<protein>
    <recommendedName>
        <fullName evidence="3">YtxH domain-containing protein</fullName>
    </recommendedName>
</protein>
<sequence>MENNNSVGGAIVKIVALTGGAIAGAMLANWCDKILTNIIHERAEFDKTRYSQGLASKEFSSQGKRLPDTEPRIIRIEHVETQEYPGEGDL</sequence>
<accession>A0ABQ6FTT0</accession>